<comment type="caution">
    <text evidence="1">The sequence shown here is derived from an EMBL/GenBank/DDBJ whole genome shotgun (WGS) entry which is preliminary data.</text>
</comment>
<dbReference type="AlphaFoldDB" id="A0A8J6TLV2"/>
<evidence type="ECO:0000313" key="2">
    <source>
        <dbReference type="Proteomes" id="UP000603434"/>
    </source>
</evidence>
<organism evidence="1 2">
    <name type="scientific">Candidatus Desulfatibia profunda</name>
    <dbReference type="NCBI Taxonomy" id="2841695"/>
    <lineage>
        <taxon>Bacteria</taxon>
        <taxon>Pseudomonadati</taxon>
        <taxon>Thermodesulfobacteriota</taxon>
        <taxon>Desulfobacteria</taxon>
        <taxon>Desulfobacterales</taxon>
        <taxon>Desulfobacterales incertae sedis</taxon>
        <taxon>Candidatus Desulfatibia</taxon>
    </lineage>
</organism>
<dbReference type="PANTHER" id="PTHR30348:SF13">
    <property type="entry name" value="UPF0759 PROTEIN YUNF"/>
    <property type="match status" value="1"/>
</dbReference>
<dbReference type="Gene3D" id="3.20.20.410">
    <property type="entry name" value="Protein of unknown function UPF0759"/>
    <property type="match status" value="2"/>
</dbReference>
<reference evidence="1 2" key="1">
    <citation type="submission" date="2020-08" db="EMBL/GenBank/DDBJ databases">
        <title>Bridging the membrane lipid divide: bacteria of the FCB group superphylum have the potential to synthesize archaeal ether lipids.</title>
        <authorList>
            <person name="Villanueva L."/>
            <person name="Von Meijenfeldt F.A.B."/>
            <person name="Westbye A.B."/>
            <person name="Yadav S."/>
            <person name="Hopmans E.C."/>
            <person name="Dutilh B.E."/>
            <person name="Sinninghe Damste J.S."/>
        </authorList>
    </citation>
    <scope>NUCLEOTIDE SEQUENCE [LARGE SCALE GENOMIC DNA]</scope>
    <source>
        <strain evidence="1">NIOZ-UU30</strain>
    </source>
</reference>
<accession>A0A8J6TLV2</accession>
<dbReference type="EMBL" id="JACNJH010000102">
    <property type="protein sequence ID" value="MBC8360726.1"/>
    <property type="molecule type" value="Genomic_DNA"/>
</dbReference>
<dbReference type="InterPro" id="IPR036520">
    <property type="entry name" value="UPF0759_sf"/>
</dbReference>
<protein>
    <submittedName>
        <fullName evidence="1">DUF72 domain-containing protein</fullName>
    </submittedName>
</protein>
<evidence type="ECO:0000313" key="1">
    <source>
        <dbReference type="EMBL" id="MBC8360726.1"/>
    </source>
</evidence>
<dbReference type="InterPro" id="IPR002763">
    <property type="entry name" value="DUF72"/>
</dbReference>
<gene>
    <name evidence="1" type="ORF">H8E23_04960</name>
</gene>
<dbReference type="SUPFAM" id="SSF117396">
    <property type="entry name" value="TM1631-like"/>
    <property type="match status" value="1"/>
</dbReference>
<proteinExistence type="predicted"/>
<dbReference type="PANTHER" id="PTHR30348">
    <property type="entry name" value="UNCHARACTERIZED PROTEIN YECE"/>
    <property type="match status" value="1"/>
</dbReference>
<sequence>MNISAKESSKTGDCRLLVGTSGFSYTEWVDAGFYPPGTKTGGMLPLYARCFAITELNYTWYQMPPSFARTLSNRKYLAVLIDRLYGLSLAVEFRHRSWADDRVFCSKRPG</sequence>
<dbReference type="Proteomes" id="UP000603434">
    <property type="component" value="Unassembled WGS sequence"/>
</dbReference>
<dbReference type="Pfam" id="PF01904">
    <property type="entry name" value="DUF72"/>
    <property type="match status" value="1"/>
</dbReference>
<name>A0A8J6TLV2_9BACT</name>